<keyword evidence="2" id="KW-0963">Cytoplasm</keyword>
<proteinExistence type="predicted"/>
<evidence type="ECO:0000256" key="6">
    <source>
        <dbReference type="SAM" id="Phobius"/>
    </source>
</evidence>
<accession>A0A6G0Y235</accession>
<dbReference type="OrthoDB" id="2448405at2759"/>
<keyword evidence="4" id="KW-0175">Coiled coil</keyword>
<dbReference type="Proteomes" id="UP000478052">
    <property type="component" value="Unassembled WGS sequence"/>
</dbReference>
<feature type="coiled-coil region" evidence="4">
    <location>
        <begin position="776"/>
        <end position="803"/>
    </location>
</feature>
<reference evidence="8 9" key="1">
    <citation type="submission" date="2019-08" db="EMBL/GenBank/DDBJ databases">
        <title>Whole genome of Aphis craccivora.</title>
        <authorList>
            <person name="Voronova N.V."/>
            <person name="Shulinski R.S."/>
            <person name="Bandarenka Y.V."/>
            <person name="Zhorov D.G."/>
            <person name="Warner D."/>
        </authorList>
    </citation>
    <scope>NUCLEOTIDE SEQUENCE [LARGE SCALE GENOMIC DNA]</scope>
    <source>
        <strain evidence="8">180601</strain>
        <tissue evidence="8">Whole Body</tissue>
    </source>
</reference>
<dbReference type="InterPro" id="IPR029299">
    <property type="entry name" value="ALMS_motif"/>
</dbReference>
<gene>
    <name evidence="8" type="ORF">FWK35_00029043</name>
</gene>
<dbReference type="AlphaFoldDB" id="A0A6G0Y235"/>
<evidence type="ECO:0000256" key="1">
    <source>
        <dbReference type="ARBA" id="ARBA00004300"/>
    </source>
</evidence>
<sequence>MSDPSDFESIISDITISPCSIDSTDDKKATANDDNLASTISLTNNVVINTMNVDGTTTYDPSQHDTYLTDSDHSLLEVPKQLNASSPSSVCSTRPLEWDSGADVGYDITPQHQTQDMSTIERIAVSSLVYNTNSTPIDCQNRRIYTKTKSNSLINLNEIELSRGKKSTSLDVLKFTAEKSDTLPKCRSPMASSLSVSTVVHKLQSLKTECNKKLNEKNVSLIFNQQEKRFEKLSISSNKEQKSTESSKESNSTLGSADTAGSWVAKEFHDSTNNTTDRVNSFEYLPGNSYYNARNDEQEDYSDKEIKQSTKMLVEAMKQNGLTNELQRKEIFKEIIESFLKNYVQKDKDNSSSLKSLSDTDHTPIRQDFTSQTSNTANTIVNNPTNNHSSTITFTSPITSSRYGDDVDSKYDESSLDSGRHINLQKCKVKKLYTMTNVSLISLLIIKYIINFLVYFNFIYIMKLQKQKDQSVQCTIQDTLTNPSKNENLKPSVSTKKNVDLESISKNTHSKTNYKDINKDFNKQMLWFQTNYMKTERENQMLWINSQISHLNNLKKLLNTHEELKKNWNTYKQKQTNSKAKLRKRLPISNSSSDVTTSTYTDSTISSKPVSVTSRSNETDIESSATICDHVHYKKGILVDEPNSLKKCCEKTLHCIEEKQNQNTNKFKTAWSQTDSIIETKLKTNRKEKSQSGVTYTAECQLKPISRQSSISYDIIFKPTSRCSKEMDAVNDQIKQHKHSISVACQTNKIPFKPKSSLQEYLMINRPDYICRAEERQNILSNLACLRDKRKQLKRDMLITNNNENKVPPNPLAVKRIMSQSEMRKLTENKYRKCSEVKHKKVEIKRKEEYKTNKMMANIFNKRLQKKTLKGKVDLSNSVSVCSL</sequence>
<evidence type="ECO:0000313" key="9">
    <source>
        <dbReference type="Proteomes" id="UP000478052"/>
    </source>
</evidence>
<protein>
    <submittedName>
        <fullName evidence="8">Inner centromere protein A-like isoform X1</fullName>
    </submittedName>
</protein>
<evidence type="ECO:0000256" key="4">
    <source>
        <dbReference type="SAM" id="Coils"/>
    </source>
</evidence>
<organism evidence="8 9">
    <name type="scientific">Aphis craccivora</name>
    <name type="common">Cowpea aphid</name>
    <dbReference type="NCBI Taxonomy" id="307492"/>
    <lineage>
        <taxon>Eukaryota</taxon>
        <taxon>Metazoa</taxon>
        <taxon>Ecdysozoa</taxon>
        <taxon>Arthropoda</taxon>
        <taxon>Hexapoda</taxon>
        <taxon>Insecta</taxon>
        <taxon>Pterygota</taxon>
        <taxon>Neoptera</taxon>
        <taxon>Paraneoptera</taxon>
        <taxon>Hemiptera</taxon>
        <taxon>Sternorrhyncha</taxon>
        <taxon>Aphidomorpha</taxon>
        <taxon>Aphidoidea</taxon>
        <taxon>Aphididae</taxon>
        <taxon>Aphidini</taxon>
        <taxon>Aphis</taxon>
        <taxon>Aphis</taxon>
    </lineage>
</organism>
<feature type="transmembrane region" description="Helical" evidence="6">
    <location>
        <begin position="440"/>
        <end position="461"/>
    </location>
</feature>
<evidence type="ECO:0000256" key="5">
    <source>
        <dbReference type="SAM" id="MobiDB-lite"/>
    </source>
</evidence>
<name>A0A6G0Y235_APHCR</name>
<feature type="region of interest" description="Disordered" evidence="5">
    <location>
        <begin position="349"/>
        <end position="369"/>
    </location>
</feature>
<feature type="compositionally biased region" description="Low complexity" evidence="5">
    <location>
        <begin position="589"/>
        <end position="607"/>
    </location>
</feature>
<keyword evidence="6" id="KW-0472">Membrane</keyword>
<dbReference type="Pfam" id="PF15309">
    <property type="entry name" value="ALMS_motif"/>
    <property type="match status" value="1"/>
</dbReference>
<feature type="region of interest" description="Disordered" evidence="5">
    <location>
        <begin position="572"/>
        <end position="616"/>
    </location>
</feature>
<dbReference type="EMBL" id="VUJU01006781">
    <property type="protein sequence ID" value="KAF0747618.1"/>
    <property type="molecule type" value="Genomic_DNA"/>
</dbReference>
<evidence type="ECO:0000256" key="3">
    <source>
        <dbReference type="ARBA" id="ARBA00023212"/>
    </source>
</evidence>
<feature type="region of interest" description="Disordered" evidence="5">
    <location>
        <begin position="234"/>
        <end position="257"/>
    </location>
</feature>
<keyword evidence="6" id="KW-1133">Transmembrane helix</keyword>
<keyword evidence="9" id="KW-1185">Reference proteome</keyword>
<comment type="subcellular location">
    <subcellularLocation>
        <location evidence="1">Cytoplasm</location>
        <location evidence="1">Cytoskeleton</location>
        <location evidence="1">Microtubule organizing center</location>
        <location evidence="1">Centrosome</location>
    </subcellularLocation>
</comment>
<keyword evidence="6" id="KW-0812">Transmembrane</keyword>
<evidence type="ECO:0000259" key="7">
    <source>
        <dbReference type="Pfam" id="PF15309"/>
    </source>
</evidence>
<comment type="caution">
    <text evidence="8">The sequence shown here is derived from an EMBL/GenBank/DDBJ whole genome shotgun (WGS) entry which is preliminary data.</text>
</comment>
<keyword evidence="3" id="KW-0206">Cytoskeleton</keyword>
<feature type="compositionally biased region" description="Basic and acidic residues" evidence="5">
    <location>
        <begin position="239"/>
        <end position="248"/>
    </location>
</feature>
<evidence type="ECO:0000256" key="2">
    <source>
        <dbReference type="ARBA" id="ARBA00022490"/>
    </source>
</evidence>
<evidence type="ECO:0000313" key="8">
    <source>
        <dbReference type="EMBL" id="KAF0747618.1"/>
    </source>
</evidence>
<feature type="domain" description="ALMS motif" evidence="7">
    <location>
        <begin position="756"/>
        <end position="871"/>
    </location>
</feature>
<dbReference type="GO" id="GO:0005813">
    <property type="term" value="C:centrosome"/>
    <property type="evidence" value="ECO:0007669"/>
    <property type="project" value="UniProtKB-SubCell"/>
</dbReference>